<accession>A0ABS2DWR0</accession>
<reference evidence="2 3" key="1">
    <citation type="journal article" date="2021" name="Sci. Rep.">
        <title>The distribution of antibiotic resistance genes in chicken gut microbiota commensals.</title>
        <authorList>
            <person name="Juricova H."/>
            <person name="Matiasovicova J."/>
            <person name="Kubasova T."/>
            <person name="Cejkova D."/>
            <person name="Rychlik I."/>
        </authorList>
    </citation>
    <scope>NUCLEOTIDE SEQUENCE [LARGE SCALE GENOMIC DNA]</scope>
    <source>
        <strain evidence="2 3">An829</strain>
    </source>
</reference>
<evidence type="ECO:0000313" key="3">
    <source>
        <dbReference type="Proteomes" id="UP000715095"/>
    </source>
</evidence>
<dbReference type="Proteomes" id="UP000715095">
    <property type="component" value="Unassembled WGS sequence"/>
</dbReference>
<dbReference type="EMBL" id="JACJJC010000172">
    <property type="protein sequence ID" value="MBM6705173.1"/>
    <property type="molecule type" value="Genomic_DNA"/>
</dbReference>
<keyword evidence="3" id="KW-1185">Reference proteome</keyword>
<feature type="signal peptide" evidence="1">
    <location>
        <begin position="1"/>
        <end position="29"/>
    </location>
</feature>
<sequence length="251" mass="27366">MQNIKRLLQKSVCSLVAASMAALPGWALGSETNMGAIGREAQSFVKELNAESIPESMRMQGSSVVLPMGDGKTLKMDKSEFAPQSTGSSKYEYGYSNSDVEGLKGIYDDGSEMDSRGAAAKKSLYQDSLLDDPSTIEGNVYKIMTKMYYDIERPDMSGDSVFDTTKDIIGNIEEITQGFADCSADTVLSEVTNKKHIPDYRSCNKVLDRSGTCTLHHRYSAGILEYVDGTAYNIDSCGEGCVDIWLGKVDN</sequence>
<evidence type="ECO:0000256" key="1">
    <source>
        <dbReference type="SAM" id="SignalP"/>
    </source>
</evidence>
<organism evidence="2 3">
    <name type="scientific">Sutterella massiliensis</name>
    <dbReference type="NCBI Taxonomy" id="1816689"/>
    <lineage>
        <taxon>Bacteria</taxon>
        <taxon>Pseudomonadati</taxon>
        <taxon>Pseudomonadota</taxon>
        <taxon>Betaproteobacteria</taxon>
        <taxon>Burkholderiales</taxon>
        <taxon>Sutterellaceae</taxon>
        <taxon>Sutterella</taxon>
    </lineage>
</organism>
<keyword evidence="1" id="KW-0732">Signal</keyword>
<comment type="caution">
    <text evidence="2">The sequence shown here is derived from an EMBL/GenBank/DDBJ whole genome shotgun (WGS) entry which is preliminary data.</text>
</comment>
<gene>
    <name evidence="2" type="ORF">H6A60_11925</name>
</gene>
<feature type="chain" id="PRO_5046816566" evidence="1">
    <location>
        <begin position="30"/>
        <end position="251"/>
    </location>
</feature>
<name>A0ABS2DWR0_9BURK</name>
<evidence type="ECO:0000313" key="2">
    <source>
        <dbReference type="EMBL" id="MBM6705173.1"/>
    </source>
</evidence>
<proteinExistence type="predicted"/>
<protein>
    <submittedName>
        <fullName evidence="2">Uncharacterized protein</fullName>
    </submittedName>
</protein>
<feature type="non-terminal residue" evidence="2">
    <location>
        <position position="251"/>
    </location>
</feature>